<reference evidence="1" key="1">
    <citation type="journal article" date="2010" name="Science">
        <title>Plasticity of animal genome architecture unmasked by rapid evolution of a pelagic tunicate.</title>
        <authorList>
            <person name="Denoeud F."/>
            <person name="Henriet S."/>
            <person name="Mungpakdee S."/>
            <person name="Aury J.M."/>
            <person name="Da Silva C."/>
            <person name="Brinkmann H."/>
            <person name="Mikhaleva J."/>
            <person name="Olsen L.C."/>
            <person name="Jubin C."/>
            <person name="Canestro C."/>
            <person name="Bouquet J.M."/>
            <person name="Danks G."/>
            <person name="Poulain J."/>
            <person name="Campsteijn C."/>
            <person name="Adamski M."/>
            <person name="Cross I."/>
            <person name="Yadetie F."/>
            <person name="Muffato M."/>
            <person name="Louis A."/>
            <person name="Butcher S."/>
            <person name="Tsagkogeorga G."/>
            <person name="Konrad A."/>
            <person name="Singh S."/>
            <person name="Jensen M.F."/>
            <person name="Cong E.H."/>
            <person name="Eikeseth-Otteraa H."/>
            <person name="Noel B."/>
            <person name="Anthouard V."/>
            <person name="Porcel B.M."/>
            <person name="Kachouri-Lafond R."/>
            <person name="Nishino A."/>
            <person name="Ugolini M."/>
            <person name="Chourrout P."/>
            <person name="Nishida H."/>
            <person name="Aasland R."/>
            <person name="Huzurbazar S."/>
            <person name="Westhof E."/>
            <person name="Delsuc F."/>
            <person name="Lehrach H."/>
            <person name="Reinhardt R."/>
            <person name="Weissenbach J."/>
            <person name="Roy S.W."/>
            <person name="Artiguenave F."/>
            <person name="Postlethwait J.H."/>
            <person name="Manak J.R."/>
            <person name="Thompson E.M."/>
            <person name="Jaillon O."/>
            <person name="Du Pasquier L."/>
            <person name="Boudinot P."/>
            <person name="Liberles D.A."/>
            <person name="Volff J.N."/>
            <person name="Philippe H."/>
            <person name="Lenhard B."/>
            <person name="Roest Crollius H."/>
            <person name="Wincker P."/>
            <person name="Chourrout D."/>
        </authorList>
    </citation>
    <scope>NUCLEOTIDE SEQUENCE [LARGE SCALE GENOMIC DNA]</scope>
</reference>
<proteinExistence type="predicted"/>
<dbReference type="AlphaFoldDB" id="E4YH42"/>
<gene>
    <name evidence="1" type="ORF">GSOID_T00024853001</name>
</gene>
<organism evidence="1">
    <name type="scientific">Oikopleura dioica</name>
    <name type="common">Tunicate</name>
    <dbReference type="NCBI Taxonomy" id="34765"/>
    <lineage>
        <taxon>Eukaryota</taxon>
        <taxon>Metazoa</taxon>
        <taxon>Chordata</taxon>
        <taxon>Tunicata</taxon>
        <taxon>Appendicularia</taxon>
        <taxon>Copelata</taxon>
        <taxon>Oikopleuridae</taxon>
        <taxon>Oikopleura</taxon>
    </lineage>
</organism>
<accession>E4YH42</accession>
<dbReference type="Proteomes" id="UP000011014">
    <property type="component" value="Unassembled WGS sequence"/>
</dbReference>
<protein>
    <submittedName>
        <fullName evidence="1">Uncharacterized protein</fullName>
    </submittedName>
</protein>
<sequence length="18" mass="2112">ASRRFKKSRKDTEVLYGA</sequence>
<name>E4YH42_OIKDI</name>
<feature type="non-terminal residue" evidence="1">
    <location>
        <position position="1"/>
    </location>
</feature>
<dbReference type="EMBL" id="FN654548">
    <property type="protein sequence ID" value="CBY34816.1"/>
    <property type="molecule type" value="Genomic_DNA"/>
</dbReference>
<evidence type="ECO:0000313" key="1">
    <source>
        <dbReference type="EMBL" id="CBY34816.1"/>
    </source>
</evidence>